<protein>
    <submittedName>
        <fullName evidence="1">Capsule polysaccharide biosynthesis protein</fullName>
    </submittedName>
</protein>
<keyword evidence="2" id="KW-1185">Reference proteome</keyword>
<reference evidence="1 2" key="1">
    <citation type="submission" date="2017-05" db="EMBL/GenBank/DDBJ databases">
        <authorList>
            <person name="Varghese N."/>
            <person name="Submissions S."/>
        </authorList>
    </citation>
    <scope>NUCLEOTIDE SEQUENCE [LARGE SCALE GENOMIC DNA]</scope>
    <source>
        <strain evidence="1 2">DSM 15949</strain>
    </source>
</reference>
<name>A0ABY1NRA5_9HYPH</name>
<accession>A0ABY1NRA5</accession>
<dbReference type="CDD" id="cd16439">
    <property type="entry name" value="beta_Kdo_transferase_KpsC_2"/>
    <property type="match status" value="1"/>
</dbReference>
<gene>
    <name evidence="1" type="ORF">SAMN06265374_1690</name>
</gene>
<dbReference type="InterPro" id="IPR007833">
    <property type="entry name" value="Capsule_polysaccharide_synth"/>
</dbReference>
<sequence>MVFTRLPGGGRAGPALKPAIPFLRQLCRSGYKDHWKQDRPVFLWGHNESALRRVLTRANRARTRLILVLDGPTPVDARRVPASLVLIELDPEALSALGQGESVSKTVHRQLLKPRTANDLRFLEAYRSLKLSAETAGEPADQSAESSFLETLLTSGTTDRVPRGIWSQVMQDAQAEPSSPDDVLNFLLRDHVVWQSPYTGAILESDEALKIYALIQAHWQSNQLPSHCFGAQHWNHPSIKASFSGVGGHVSFHKSQDETLAEAKESGGRILSWAGRTDEAFETASDKANVPLIRIEDGFLRSVGLGAGLARGAMLAADDLGIYYDPSRPSRLEILLRDYDLDEAELIRAETLVGTIRTARVSKYNFGVARQFSFPKDKRIILVPGQVADDAAIRKSRSATIDCAHTENVNLDLLRLARDRHPDAFLIFKPHPDVETGLRKGKVLESDALEYVDEVARDANIVDLIDAVECVETFSSLSGFEALIRGKTVMVHGAPFYAGWGLTEDLTALSGRGRRRSLNELVYLALVKYAVTIDPVTLLPCSPEFLVWRLSQQRQDRKHVLTTTFKRRLSWLGRRFGI</sequence>
<organism evidence="1 2">
    <name type="scientific">Roseibium denhamense</name>
    <dbReference type="NCBI Taxonomy" id="76305"/>
    <lineage>
        <taxon>Bacteria</taxon>
        <taxon>Pseudomonadati</taxon>
        <taxon>Pseudomonadota</taxon>
        <taxon>Alphaproteobacteria</taxon>
        <taxon>Hyphomicrobiales</taxon>
        <taxon>Stappiaceae</taxon>
        <taxon>Roseibium</taxon>
    </lineage>
</organism>
<dbReference type="Pfam" id="PF05159">
    <property type="entry name" value="Capsule_synth"/>
    <property type="match status" value="1"/>
</dbReference>
<evidence type="ECO:0000313" key="1">
    <source>
        <dbReference type="EMBL" id="SMP16289.1"/>
    </source>
</evidence>
<proteinExistence type="predicted"/>
<dbReference type="Proteomes" id="UP001157914">
    <property type="component" value="Unassembled WGS sequence"/>
</dbReference>
<dbReference type="EMBL" id="FXTT01000002">
    <property type="protein sequence ID" value="SMP16289.1"/>
    <property type="molecule type" value="Genomic_DNA"/>
</dbReference>
<evidence type="ECO:0000313" key="2">
    <source>
        <dbReference type="Proteomes" id="UP001157914"/>
    </source>
</evidence>
<comment type="caution">
    <text evidence="1">The sequence shown here is derived from an EMBL/GenBank/DDBJ whole genome shotgun (WGS) entry which is preliminary data.</text>
</comment>